<sequence length="266" mass="27743">MKTTIRVGALAAVSALALAACASAPEDETSDTPTATASESSAPAVEPVDFKACMVSDEGGFDDKSFNQSGYEGLTRAESELGVEIAVAESTSESDYPNNLSAQVAAGCDLIISVGFNLSVATVDAALANPDVHFAIIDDLADNDFDGNIDAPNIKPLTFETDEAAFLAGYAAASATKTGTVGTFGGMEIPSVTIFMTGYQAGVDYYNEQNDTDVSVIGMDSFVGNFSDQPAGQNLAQGQARPGCGHHHARRRPRGPRRRVRHPVGR</sequence>
<protein>
    <recommendedName>
        <fullName evidence="9">ABC transporter substrate-binding protein PnrA-like domain-containing protein</fullName>
    </recommendedName>
</protein>
<dbReference type="InterPro" id="IPR028082">
    <property type="entry name" value="Peripla_BP_I"/>
</dbReference>
<dbReference type="EMBL" id="BSUN01000001">
    <property type="protein sequence ID" value="GMA34854.1"/>
    <property type="molecule type" value="Genomic_DNA"/>
</dbReference>
<dbReference type="InterPro" id="IPR050957">
    <property type="entry name" value="BMP_lipoprotein"/>
</dbReference>
<comment type="caution">
    <text evidence="10">The sequence shown here is derived from an EMBL/GenBank/DDBJ whole genome shotgun (WGS) entry which is preliminary data.</text>
</comment>
<dbReference type="Proteomes" id="UP001157125">
    <property type="component" value="Unassembled WGS sequence"/>
</dbReference>
<accession>A0ABQ6IAL0</accession>
<dbReference type="InterPro" id="IPR003760">
    <property type="entry name" value="PnrA-like"/>
</dbReference>
<dbReference type="Pfam" id="PF02608">
    <property type="entry name" value="Bmp"/>
    <property type="match status" value="1"/>
</dbReference>
<dbReference type="PANTHER" id="PTHR34296:SF2">
    <property type="entry name" value="ABC TRANSPORTER GUANOSINE-BINDING PROTEIN NUPN"/>
    <property type="match status" value="1"/>
</dbReference>
<name>A0ABQ6IAL0_9MICO</name>
<evidence type="ECO:0000313" key="10">
    <source>
        <dbReference type="EMBL" id="GMA34854.1"/>
    </source>
</evidence>
<keyword evidence="3" id="KW-1003">Cell membrane</keyword>
<proteinExistence type="inferred from homology"/>
<comment type="similarity">
    <text evidence="2">Belongs to the BMP lipoprotein family.</text>
</comment>
<dbReference type="SUPFAM" id="SSF53822">
    <property type="entry name" value="Periplasmic binding protein-like I"/>
    <property type="match status" value="1"/>
</dbReference>
<evidence type="ECO:0000259" key="9">
    <source>
        <dbReference type="Pfam" id="PF02608"/>
    </source>
</evidence>
<feature type="signal peptide" evidence="8">
    <location>
        <begin position="1"/>
        <end position="19"/>
    </location>
</feature>
<comment type="subcellular location">
    <subcellularLocation>
        <location evidence="1">Cell membrane</location>
        <topology evidence="1">Lipid-anchor</topology>
    </subcellularLocation>
</comment>
<dbReference type="PANTHER" id="PTHR34296">
    <property type="entry name" value="TRANSCRIPTIONAL ACTIVATOR PROTEIN MED"/>
    <property type="match status" value="1"/>
</dbReference>
<keyword evidence="11" id="KW-1185">Reference proteome</keyword>
<evidence type="ECO:0000256" key="1">
    <source>
        <dbReference type="ARBA" id="ARBA00004193"/>
    </source>
</evidence>
<dbReference type="Gene3D" id="3.40.50.2300">
    <property type="match status" value="1"/>
</dbReference>
<evidence type="ECO:0000256" key="5">
    <source>
        <dbReference type="ARBA" id="ARBA00023136"/>
    </source>
</evidence>
<gene>
    <name evidence="10" type="ORF">GCM10025876_10580</name>
</gene>
<evidence type="ECO:0000256" key="6">
    <source>
        <dbReference type="ARBA" id="ARBA00023288"/>
    </source>
</evidence>
<reference evidence="11" key="1">
    <citation type="journal article" date="2019" name="Int. J. Syst. Evol. Microbiol.">
        <title>The Global Catalogue of Microorganisms (GCM) 10K type strain sequencing project: providing services to taxonomists for standard genome sequencing and annotation.</title>
        <authorList>
            <consortium name="The Broad Institute Genomics Platform"/>
            <consortium name="The Broad Institute Genome Sequencing Center for Infectious Disease"/>
            <person name="Wu L."/>
            <person name="Ma J."/>
        </authorList>
    </citation>
    <scope>NUCLEOTIDE SEQUENCE [LARGE SCALE GENOMIC DNA]</scope>
    <source>
        <strain evidence="11">NBRC 112299</strain>
    </source>
</reference>
<feature type="compositionally biased region" description="Basic residues" evidence="7">
    <location>
        <begin position="244"/>
        <end position="266"/>
    </location>
</feature>
<evidence type="ECO:0000256" key="4">
    <source>
        <dbReference type="ARBA" id="ARBA00022729"/>
    </source>
</evidence>
<feature type="region of interest" description="Disordered" evidence="7">
    <location>
        <begin position="228"/>
        <end position="266"/>
    </location>
</feature>
<feature type="domain" description="ABC transporter substrate-binding protein PnrA-like" evidence="9">
    <location>
        <begin position="52"/>
        <end position="238"/>
    </location>
</feature>
<dbReference type="PROSITE" id="PS51257">
    <property type="entry name" value="PROKAR_LIPOPROTEIN"/>
    <property type="match status" value="1"/>
</dbReference>
<organism evidence="10 11">
    <name type="scientific">Demequina litorisediminis</name>
    <dbReference type="NCBI Taxonomy" id="1849022"/>
    <lineage>
        <taxon>Bacteria</taxon>
        <taxon>Bacillati</taxon>
        <taxon>Actinomycetota</taxon>
        <taxon>Actinomycetes</taxon>
        <taxon>Micrococcales</taxon>
        <taxon>Demequinaceae</taxon>
        <taxon>Demequina</taxon>
    </lineage>
</organism>
<evidence type="ECO:0000256" key="2">
    <source>
        <dbReference type="ARBA" id="ARBA00008610"/>
    </source>
</evidence>
<evidence type="ECO:0000256" key="7">
    <source>
        <dbReference type="SAM" id="MobiDB-lite"/>
    </source>
</evidence>
<feature type="compositionally biased region" description="Polar residues" evidence="7">
    <location>
        <begin position="228"/>
        <end position="237"/>
    </location>
</feature>
<feature type="chain" id="PRO_5045907955" description="ABC transporter substrate-binding protein PnrA-like domain-containing protein" evidence="8">
    <location>
        <begin position="20"/>
        <end position="266"/>
    </location>
</feature>
<keyword evidence="4 8" id="KW-0732">Signal</keyword>
<dbReference type="RefSeq" id="WP_348523449.1">
    <property type="nucleotide sequence ID" value="NZ_BSUN01000001.1"/>
</dbReference>
<evidence type="ECO:0000313" key="11">
    <source>
        <dbReference type="Proteomes" id="UP001157125"/>
    </source>
</evidence>
<keyword evidence="6" id="KW-0449">Lipoprotein</keyword>
<dbReference type="CDD" id="cd06354">
    <property type="entry name" value="PBP1_PrnA-like"/>
    <property type="match status" value="1"/>
</dbReference>
<keyword evidence="5" id="KW-0472">Membrane</keyword>
<evidence type="ECO:0000256" key="8">
    <source>
        <dbReference type="SAM" id="SignalP"/>
    </source>
</evidence>
<evidence type="ECO:0000256" key="3">
    <source>
        <dbReference type="ARBA" id="ARBA00022475"/>
    </source>
</evidence>